<dbReference type="InterPro" id="IPR043137">
    <property type="entry name" value="GGT_ssub_C"/>
</dbReference>
<organism evidence="1">
    <name type="scientific">marine metagenome</name>
    <dbReference type="NCBI Taxonomy" id="408172"/>
    <lineage>
        <taxon>unclassified sequences</taxon>
        <taxon>metagenomes</taxon>
        <taxon>ecological metagenomes</taxon>
    </lineage>
</organism>
<dbReference type="SUPFAM" id="SSF56235">
    <property type="entry name" value="N-terminal nucleophile aminohydrolases (Ntn hydrolases)"/>
    <property type="match status" value="1"/>
</dbReference>
<dbReference type="PANTHER" id="PTHR43881:SF1">
    <property type="entry name" value="GAMMA-GLUTAMYLTRANSPEPTIDASE (AFU_ORTHOLOGUE AFUA_4G13580)"/>
    <property type="match status" value="1"/>
</dbReference>
<evidence type="ECO:0008006" key="2">
    <source>
        <dbReference type="Google" id="ProtNLM"/>
    </source>
</evidence>
<dbReference type="Gene3D" id="1.10.246.130">
    <property type="match status" value="1"/>
</dbReference>
<dbReference type="PANTHER" id="PTHR43881">
    <property type="entry name" value="GAMMA-GLUTAMYLTRANSPEPTIDASE (AFU_ORTHOLOGUE AFUA_4G13580)"/>
    <property type="match status" value="1"/>
</dbReference>
<dbReference type="PRINTS" id="PR01210">
    <property type="entry name" value="GGTRANSPTASE"/>
</dbReference>
<gene>
    <name evidence="1" type="ORF">METZ01_LOCUS37416</name>
</gene>
<dbReference type="EMBL" id="UINC01001596">
    <property type="protein sequence ID" value="SUZ84562.1"/>
    <property type="molecule type" value="Genomic_DNA"/>
</dbReference>
<dbReference type="AlphaFoldDB" id="A0A381QYQ6"/>
<protein>
    <recommendedName>
        <fullName evidence="2">Gamma-glutamyltransferase</fullName>
    </recommendedName>
</protein>
<evidence type="ECO:0000313" key="1">
    <source>
        <dbReference type="EMBL" id="SUZ84562.1"/>
    </source>
</evidence>
<dbReference type="InterPro" id="IPR043138">
    <property type="entry name" value="GGT_lsub"/>
</dbReference>
<dbReference type="Pfam" id="PF01019">
    <property type="entry name" value="G_glu_transpept"/>
    <property type="match status" value="1"/>
</dbReference>
<name>A0A381QYQ6_9ZZZZ</name>
<dbReference type="Gene3D" id="3.60.20.40">
    <property type="match status" value="1"/>
</dbReference>
<proteinExistence type="predicted"/>
<dbReference type="InterPro" id="IPR029055">
    <property type="entry name" value="Ntn_hydrolases_N"/>
</dbReference>
<accession>A0A381QYQ6</accession>
<sequence>MFNWSLPYVSRRAPVFARNAVATSQPLATQAGIDMLRRGGNAVDAAIATAITLTVVEPTMNGVGSDAFAIVWDGHDLTGINGSGKSPAAWTPNRFKGPNMPTQGWDSVTVPGAVSTWVALSQKFGKLPFADLFEPAIRYARDGFQVGTKTASIWSWSVDSFAHFNGFQEHFAPHGRSPNPGEIFERPDLVETLTDIAYTKGESLYRGRLADAIVAQSQREGGVMTLDDLANHSVLWTDPIAQPYRDVVLHEIPPNGQGLAAQIALSILEHLDVQSIEPGSVNWIHYQVEAMKIAIRAAFDHFADPEVMTTPPSELLEPGSIARAAKSISNNSASRYPPVALPVSEDTVYLTTADADGAMVSMIQSNYRGFGSGIVIDGTGISMQNRGSGFVLTPGHPNIVAGSKRPFHTIIPGFVSRSDGGPAMAFGVMGGHMQHQGHVQMVTRVFDHGENPQAASDAPRWHVSPDYRLALETGTSPKTIKALEERGHDAVLVTDEGLFGGAQLICCLEDGYCAASDHRKEGMAAGF</sequence>
<reference evidence="1" key="1">
    <citation type="submission" date="2018-05" db="EMBL/GenBank/DDBJ databases">
        <authorList>
            <person name="Lanie J.A."/>
            <person name="Ng W.-L."/>
            <person name="Kazmierczak K.M."/>
            <person name="Andrzejewski T.M."/>
            <person name="Davidsen T.M."/>
            <person name="Wayne K.J."/>
            <person name="Tettelin H."/>
            <person name="Glass J.I."/>
            <person name="Rusch D."/>
            <person name="Podicherti R."/>
            <person name="Tsui H.-C.T."/>
            <person name="Winkler M.E."/>
        </authorList>
    </citation>
    <scope>NUCLEOTIDE SEQUENCE</scope>
</reference>
<dbReference type="InterPro" id="IPR052896">
    <property type="entry name" value="GGT-like_enzyme"/>
</dbReference>